<feature type="compositionally biased region" description="Basic and acidic residues" evidence="1">
    <location>
        <begin position="484"/>
        <end position="493"/>
    </location>
</feature>
<feature type="region of interest" description="Disordered" evidence="1">
    <location>
        <begin position="240"/>
        <end position="274"/>
    </location>
</feature>
<dbReference type="EMBL" id="ML170158">
    <property type="protein sequence ID" value="TDL28266.1"/>
    <property type="molecule type" value="Genomic_DNA"/>
</dbReference>
<keyword evidence="4" id="KW-1185">Reference proteome</keyword>
<keyword evidence="2" id="KW-0812">Transmembrane</keyword>
<proteinExistence type="predicted"/>
<reference evidence="3 4" key="1">
    <citation type="submission" date="2018-06" db="EMBL/GenBank/DDBJ databases">
        <title>A transcriptomic atlas of mushroom development highlights an independent origin of complex multicellularity.</title>
        <authorList>
            <consortium name="DOE Joint Genome Institute"/>
            <person name="Krizsan K."/>
            <person name="Almasi E."/>
            <person name="Merenyi Z."/>
            <person name="Sahu N."/>
            <person name="Viragh M."/>
            <person name="Koszo T."/>
            <person name="Mondo S."/>
            <person name="Kiss B."/>
            <person name="Balint B."/>
            <person name="Kues U."/>
            <person name="Barry K."/>
            <person name="Hegedus J.C."/>
            <person name="Henrissat B."/>
            <person name="Johnson J."/>
            <person name="Lipzen A."/>
            <person name="Ohm R."/>
            <person name="Nagy I."/>
            <person name="Pangilinan J."/>
            <person name="Yan J."/>
            <person name="Xiong Y."/>
            <person name="Grigoriev I.V."/>
            <person name="Hibbett D.S."/>
            <person name="Nagy L.G."/>
        </authorList>
    </citation>
    <scope>NUCLEOTIDE SEQUENCE [LARGE SCALE GENOMIC DNA]</scope>
    <source>
        <strain evidence="3 4">SZMC22713</strain>
    </source>
</reference>
<feature type="compositionally biased region" description="Low complexity" evidence="1">
    <location>
        <begin position="191"/>
        <end position="204"/>
    </location>
</feature>
<feature type="compositionally biased region" description="Polar residues" evidence="1">
    <location>
        <begin position="249"/>
        <end position="259"/>
    </location>
</feature>
<sequence length="1043" mass="117351">MPKDPPQDSPSHSPSPNSNLRQSRIRFPADSDIRRSTPSPVQERDVHANAQAGPTSNPSLSSILKRNEAIKEQLGERRRVRSVDMHDSNVAYHVRGHPVAGPSQLGPSRRRAVSHIVTGSIDQEDASDEGVADMSFSSIVGLEGPNANGNQDAQDQTDPNILADVQRALKYKSRVEARLKAAKSNPKINESLSSAFPSPVSSLSGKSLPPTQPQPSFGRVASAVYEGVGNGEVVDFSPSVGAAPLHPVPSSSNDGTTLDWSGDSPDDDRRDRKWSISLSRTKHKEKAQLSTRKGVLEKQDSMYSDKILRIKAKASPQTLRKAEITSNQLQRRYDTLYPSLGATQGPMNLAAVARWFSNQDDVFKRLIDDAEPLSWLRHLRHRPGAKAQGRLPWHLSALISEEYSRSHRDEEIMSTIPEDFSATDLNTTSEFGVLTTSPMPMRSPTSRPTSFRSIDAIIPKRRRSDDLISFEPHTQSRRNSLGNDSHKGLEKPLRAWRTSLQGKPDSPRSSLHALPERADSPLSSLVSLTNAPPPRQQDTASPTSSRHNLKDVVKRIGRRRQEQSDDGSSSAMDSLSEEPRAGVNPRKARKRRRSSRLRGDDGLSADSGSDIEQHVPSPPDSSNKRHAIYHDVETPRPTKNFPLPLLPERGINNEAMPQTSKLKPFASRTKLTRRRLHESLPGSPQSSVNGLRIYNRAVQVDERARNDEYERKKETLTSLKIQNARTRSVLQTASRTVQEYDELQRGFSQALGLSYSRILPEVLEALSHDPSAVTGNTRRLTGWRAVEDIHERRSRQRVVLQAFLASLPIPVVTTAEVRGVCDAHISTVLELVEQLSGERQQVLDCVQEAGSLLSRVKELRDQLKPEFDAAERETSASYPELVRLESLLDRLINRRNRLWKLGETSLSLVLSSSAPFMKTFGRPIWDDLHDFLVIPWYRNEFSGEDEWYPVKFPERGALHWLRILLVFFTLPTVLWSSTRVLFYIFVGRRMWWMPDFVPLLIRYFINWVMVSSLSFTFLLLSLSFSAECFVLLWWTAWVFRLVK</sequence>
<feature type="compositionally biased region" description="Polar residues" evidence="1">
    <location>
        <begin position="521"/>
        <end position="546"/>
    </location>
</feature>
<accession>A0A4Y7QLL8</accession>
<feature type="compositionally biased region" description="Low complexity" evidence="1">
    <location>
        <begin position="9"/>
        <end position="19"/>
    </location>
</feature>
<feature type="transmembrane region" description="Helical" evidence="2">
    <location>
        <begin position="1007"/>
        <end position="1034"/>
    </location>
</feature>
<gene>
    <name evidence="3" type="ORF">BD410DRAFT_739877</name>
</gene>
<feature type="transmembrane region" description="Helical" evidence="2">
    <location>
        <begin position="960"/>
        <end position="986"/>
    </location>
</feature>
<feature type="compositionally biased region" description="Basic and acidic residues" evidence="1">
    <location>
        <begin position="548"/>
        <end position="563"/>
    </location>
</feature>
<feature type="region of interest" description="Disordered" evidence="1">
    <location>
        <begin position="432"/>
        <end position="625"/>
    </location>
</feature>
<feature type="compositionally biased region" description="Basic and acidic residues" evidence="1">
    <location>
        <begin position="65"/>
        <end position="84"/>
    </location>
</feature>
<evidence type="ECO:0000313" key="4">
    <source>
        <dbReference type="Proteomes" id="UP000294933"/>
    </source>
</evidence>
<dbReference type="VEuPathDB" id="FungiDB:BD410DRAFT_739877"/>
<feature type="region of interest" description="Disordered" evidence="1">
    <location>
        <begin position="181"/>
        <end position="215"/>
    </location>
</feature>
<feature type="compositionally biased region" description="Polar residues" evidence="1">
    <location>
        <begin position="52"/>
        <end position="64"/>
    </location>
</feature>
<dbReference type="STRING" id="50990.A0A4Y7QLL8"/>
<feature type="region of interest" description="Disordered" evidence="1">
    <location>
        <begin position="1"/>
        <end position="84"/>
    </location>
</feature>
<dbReference type="OrthoDB" id="3190515at2759"/>
<name>A0A4Y7QLL8_9AGAM</name>
<evidence type="ECO:0000256" key="1">
    <source>
        <dbReference type="SAM" id="MobiDB-lite"/>
    </source>
</evidence>
<feature type="compositionally biased region" description="Basic residues" evidence="1">
    <location>
        <begin position="586"/>
        <end position="596"/>
    </location>
</feature>
<keyword evidence="2" id="KW-0472">Membrane</keyword>
<evidence type="ECO:0000256" key="2">
    <source>
        <dbReference type="SAM" id="Phobius"/>
    </source>
</evidence>
<dbReference type="AlphaFoldDB" id="A0A4Y7QLL8"/>
<organism evidence="3 4">
    <name type="scientific">Rickenella mellea</name>
    <dbReference type="NCBI Taxonomy" id="50990"/>
    <lineage>
        <taxon>Eukaryota</taxon>
        <taxon>Fungi</taxon>
        <taxon>Dikarya</taxon>
        <taxon>Basidiomycota</taxon>
        <taxon>Agaricomycotina</taxon>
        <taxon>Agaricomycetes</taxon>
        <taxon>Hymenochaetales</taxon>
        <taxon>Rickenellaceae</taxon>
        <taxon>Rickenella</taxon>
    </lineage>
</organism>
<dbReference type="Proteomes" id="UP000294933">
    <property type="component" value="Unassembled WGS sequence"/>
</dbReference>
<feature type="compositionally biased region" description="Low complexity" evidence="1">
    <location>
        <begin position="435"/>
        <end position="450"/>
    </location>
</feature>
<evidence type="ECO:0000313" key="3">
    <source>
        <dbReference type="EMBL" id="TDL28266.1"/>
    </source>
</evidence>
<keyword evidence="2" id="KW-1133">Transmembrane helix</keyword>
<protein>
    <submittedName>
        <fullName evidence="3">Uncharacterized protein</fullName>
    </submittedName>
</protein>